<reference evidence="2 3" key="1">
    <citation type="journal article" date="2014" name="Antonie Van Leeuwenhoek">
        <title>Hyphomonas beringensis sp. nov. and Hyphomonas chukchiensis sp. nov., isolated from surface seawater of the Bering Sea and Chukchi Sea.</title>
        <authorList>
            <person name="Li C."/>
            <person name="Lai Q."/>
            <person name="Li G."/>
            <person name="Dong C."/>
            <person name="Wang J."/>
            <person name="Liao Y."/>
            <person name="Shao Z."/>
        </authorList>
    </citation>
    <scope>NUCLEOTIDE SEQUENCE [LARGE SCALE GENOMIC DNA]</scope>
    <source>
        <strain evidence="2 3">PS728</strain>
    </source>
</reference>
<evidence type="ECO:0000313" key="2">
    <source>
        <dbReference type="EMBL" id="KCZ99542.1"/>
    </source>
</evidence>
<dbReference type="RefSeq" id="WP_035594925.1">
    <property type="nucleotide sequence ID" value="NZ_ARYM01000004.1"/>
</dbReference>
<sequence length="198" mass="21752">MRCASFTLAACLALLLAACAPGEQAAAPVAGPPVPSDSLTRPPLAPEPVSLTPEAEAMKAAILREAERGALRSLARLAGEQEGFMSNVGGRDHFEFWDLLRRTGVDPNRKLRDLFEGPPGKREIDGEIWFVWPDIAAKDVRDLIPEKLTFVERRRLRELIGEDGIDRIRAGEGYPGMRTAISAEGRWVYFVLGQDGEE</sequence>
<keyword evidence="2" id="KW-0449">Lipoprotein</keyword>
<dbReference type="OrthoDB" id="9809589at2"/>
<evidence type="ECO:0000313" key="3">
    <source>
        <dbReference type="Proteomes" id="UP000027100"/>
    </source>
</evidence>
<dbReference type="STRING" id="1280954.HPO_04115"/>
<feature type="signal peptide" evidence="1">
    <location>
        <begin position="1"/>
        <end position="25"/>
    </location>
</feature>
<accession>A0A062VAY3</accession>
<evidence type="ECO:0000256" key="1">
    <source>
        <dbReference type="SAM" id="SignalP"/>
    </source>
</evidence>
<name>A0A062VAY3_9PROT</name>
<dbReference type="AlphaFoldDB" id="A0A062VAY3"/>
<keyword evidence="1" id="KW-0732">Signal</keyword>
<dbReference type="Proteomes" id="UP000027100">
    <property type="component" value="Unassembled WGS sequence"/>
</dbReference>
<comment type="caution">
    <text evidence="2">The sequence shown here is derived from an EMBL/GenBank/DDBJ whole genome shotgun (WGS) entry which is preliminary data.</text>
</comment>
<protein>
    <submittedName>
        <fullName evidence="2">Putative lipoprotein</fullName>
    </submittedName>
</protein>
<dbReference type="EMBL" id="ARYM01000004">
    <property type="protein sequence ID" value="KCZ99542.1"/>
    <property type="molecule type" value="Genomic_DNA"/>
</dbReference>
<dbReference type="eggNOG" id="ENOG5032QXM">
    <property type="taxonomic scope" value="Bacteria"/>
</dbReference>
<organism evidence="2 3">
    <name type="scientific">Hyphomonas polymorpha PS728</name>
    <dbReference type="NCBI Taxonomy" id="1280954"/>
    <lineage>
        <taxon>Bacteria</taxon>
        <taxon>Pseudomonadati</taxon>
        <taxon>Pseudomonadota</taxon>
        <taxon>Alphaproteobacteria</taxon>
        <taxon>Hyphomonadales</taxon>
        <taxon>Hyphomonadaceae</taxon>
        <taxon>Hyphomonas</taxon>
    </lineage>
</organism>
<dbReference type="PATRIC" id="fig|1280954.3.peg.835"/>
<gene>
    <name evidence="2" type="ORF">HPO_04115</name>
</gene>
<keyword evidence="3" id="KW-1185">Reference proteome</keyword>
<proteinExistence type="predicted"/>
<dbReference type="PROSITE" id="PS51257">
    <property type="entry name" value="PROKAR_LIPOPROTEIN"/>
    <property type="match status" value="1"/>
</dbReference>
<feature type="chain" id="PRO_5001615583" evidence="1">
    <location>
        <begin position="26"/>
        <end position="198"/>
    </location>
</feature>